<reference evidence="1" key="1">
    <citation type="submission" date="2020-05" db="EMBL/GenBank/DDBJ databases">
        <title>Large-scale comparative analyses of tick genomes elucidate their genetic diversity and vector capacities.</title>
        <authorList>
            <person name="Jia N."/>
            <person name="Wang J."/>
            <person name="Shi W."/>
            <person name="Du L."/>
            <person name="Sun Y."/>
            <person name="Zhan W."/>
            <person name="Jiang J."/>
            <person name="Wang Q."/>
            <person name="Zhang B."/>
            <person name="Ji P."/>
            <person name="Sakyi L.B."/>
            <person name="Cui X."/>
            <person name="Yuan T."/>
            <person name="Jiang B."/>
            <person name="Yang W."/>
            <person name="Lam T.T.-Y."/>
            <person name="Chang Q."/>
            <person name="Ding S."/>
            <person name="Wang X."/>
            <person name="Zhu J."/>
            <person name="Ruan X."/>
            <person name="Zhao L."/>
            <person name="Wei J."/>
            <person name="Que T."/>
            <person name="Du C."/>
            <person name="Cheng J."/>
            <person name="Dai P."/>
            <person name="Han X."/>
            <person name="Huang E."/>
            <person name="Gao Y."/>
            <person name="Liu J."/>
            <person name="Shao H."/>
            <person name="Ye R."/>
            <person name="Li L."/>
            <person name="Wei W."/>
            <person name="Wang X."/>
            <person name="Wang C."/>
            <person name="Yang T."/>
            <person name="Huo Q."/>
            <person name="Li W."/>
            <person name="Guo W."/>
            <person name="Chen H."/>
            <person name="Zhou L."/>
            <person name="Ni X."/>
            <person name="Tian J."/>
            <person name="Zhou Y."/>
            <person name="Sheng Y."/>
            <person name="Liu T."/>
            <person name="Pan Y."/>
            <person name="Xia L."/>
            <person name="Li J."/>
            <person name="Zhao F."/>
            <person name="Cao W."/>
        </authorList>
    </citation>
    <scope>NUCLEOTIDE SEQUENCE</scope>
    <source>
        <strain evidence="1">Hyas-2018</strain>
    </source>
</reference>
<dbReference type="EMBL" id="CM023481">
    <property type="protein sequence ID" value="KAH6945064.1"/>
    <property type="molecule type" value="Genomic_DNA"/>
</dbReference>
<sequence>MMGNSSEPHLISLTINDIFDIIQDMPGWEHLQQLHGGNNKAFRGGGPSSWCGPPRRVPRV</sequence>
<keyword evidence="2" id="KW-1185">Reference proteome</keyword>
<comment type="caution">
    <text evidence="1">The sequence shown here is derived from an EMBL/GenBank/DDBJ whole genome shotgun (WGS) entry which is preliminary data.</text>
</comment>
<gene>
    <name evidence="1" type="ORF">HPB50_006985</name>
</gene>
<evidence type="ECO:0000313" key="2">
    <source>
        <dbReference type="Proteomes" id="UP000821845"/>
    </source>
</evidence>
<accession>A0ACB7TGA3</accession>
<organism evidence="1 2">
    <name type="scientific">Hyalomma asiaticum</name>
    <name type="common">Tick</name>
    <dbReference type="NCBI Taxonomy" id="266040"/>
    <lineage>
        <taxon>Eukaryota</taxon>
        <taxon>Metazoa</taxon>
        <taxon>Ecdysozoa</taxon>
        <taxon>Arthropoda</taxon>
        <taxon>Chelicerata</taxon>
        <taxon>Arachnida</taxon>
        <taxon>Acari</taxon>
        <taxon>Parasitiformes</taxon>
        <taxon>Ixodida</taxon>
        <taxon>Ixodoidea</taxon>
        <taxon>Ixodidae</taxon>
        <taxon>Hyalomminae</taxon>
        <taxon>Hyalomma</taxon>
    </lineage>
</organism>
<proteinExistence type="predicted"/>
<name>A0ACB7TGA3_HYAAI</name>
<protein>
    <submittedName>
        <fullName evidence="1">Uncharacterized protein</fullName>
    </submittedName>
</protein>
<dbReference type="Proteomes" id="UP000821845">
    <property type="component" value="Chromosome 1"/>
</dbReference>
<evidence type="ECO:0000313" key="1">
    <source>
        <dbReference type="EMBL" id="KAH6945064.1"/>
    </source>
</evidence>